<dbReference type="PROSITE" id="PS51746">
    <property type="entry name" value="PPM_2"/>
    <property type="match status" value="1"/>
</dbReference>
<dbReference type="AlphaFoldDB" id="A0A327X0X9"/>
<keyword evidence="1" id="KW-0472">Membrane</keyword>
<feature type="transmembrane region" description="Helical" evidence="1">
    <location>
        <begin position="294"/>
        <end position="312"/>
    </location>
</feature>
<gene>
    <name evidence="3" type="ORF">LX87_01685</name>
</gene>
<keyword evidence="1" id="KW-1133">Transmembrane helix</keyword>
<dbReference type="Pfam" id="PF13672">
    <property type="entry name" value="PP2C_2"/>
    <property type="match status" value="1"/>
</dbReference>
<dbReference type="InterPro" id="IPR001932">
    <property type="entry name" value="PPM-type_phosphatase-like_dom"/>
</dbReference>
<keyword evidence="1" id="KW-0812">Transmembrane</keyword>
<evidence type="ECO:0000313" key="4">
    <source>
        <dbReference type="Proteomes" id="UP000248790"/>
    </source>
</evidence>
<dbReference type="CDD" id="cd00143">
    <property type="entry name" value="PP2Cc"/>
    <property type="match status" value="1"/>
</dbReference>
<dbReference type="SMART" id="SM00332">
    <property type="entry name" value="PP2Cc"/>
    <property type="match status" value="1"/>
</dbReference>
<dbReference type="InterPro" id="IPR036457">
    <property type="entry name" value="PPM-type-like_dom_sf"/>
</dbReference>
<dbReference type="InterPro" id="IPR015655">
    <property type="entry name" value="PP2C"/>
</dbReference>
<dbReference type="RefSeq" id="WP_111627774.1">
    <property type="nucleotide sequence ID" value="NZ_QLMC01000002.1"/>
</dbReference>
<accession>A0A327X0X9</accession>
<name>A0A327X0X9_LARAB</name>
<evidence type="ECO:0000313" key="3">
    <source>
        <dbReference type="EMBL" id="RAJ99987.1"/>
    </source>
</evidence>
<protein>
    <submittedName>
        <fullName evidence="3">Serine/threonine protein phosphatase PrpC</fullName>
    </submittedName>
</protein>
<sequence length="478" mass="52329">MSSLLIAGKTDVGQRRQDNQDTFICTPIWSDDSVLLAAIDGVGGYAGGDRAAAIARESIEKYMATPNGDPLSMLREAVVFANNQINQERQQTPQLAQMACVLTTAVADSRLRKVYYVHVGDTRMYRFRGGVLEKITRDHSLVGIREDANELTEAEAMQHPRRNEILRDVGSLPHRVDDRDFLESGETDFEPGDVLLLCSDGLTDMITQAQIRAVLGRKLPLDAQATELIRVANQQGGKDNITVVLAQNSTPASPASAVTDKTVHTVTQPVPPVRATEKTVPADPKPAKRGASGLWILLFLLLIGAGAGIWWYQYQPSSVHQEARVDSLNTVTPQPDTLVAESDARLDSLVQQAHRSPNHQLTLPADTFRLTEPLVLTDSLQRIMGGNPLTVLLPADTARAQVALQITRSGPVQLQNMLISGFKKGIETTQEARIQLSNVYFRNVEIPVSAAVRQDTFRNAVLGVSVQNLLESTQPTRR</sequence>
<feature type="domain" description="PPM-type phosphatase" evidence="2">
    <location>
        <begin position="6"/>
        <end position="248"/>
    </location>
</feature>
<evidence type="ECO:0000259" key="2">
    <source>
        <dbReference type="PROSITE" id="PS51746"/>
    </source>
</evidence>
<dbReference type="SMART" id="SM00331">
    <property type="entry name" value="PP2C_SIG"/>
    <property type="match status" value="1"/>
</dbReference>
<evidence type="ECO:0000256" key="1">
    <source>
        <dbReference type="SAM" id="Phobius"/>
    </source>
</evidence>
<dbReference type="OrthoDB" id="9801841at2"/>
<organism evidence="3 4">
    <name type="scientific">Larkinella arboricola</name>
    <dbReference type="NCBI Taxonomy" id="643671"/>
    <lineage>
        <taxon>Bacteria</taxon>
        <taxon>Pseudomonadati</taxon>
        <taxon>Bacteroidota</taxon>
        <taxon>Cytophagia</taxon>
        <taxon>Cytophagales</taxon>
        <taxon>Spirosomataceae</taxon>
        <taxon>Larkinella</taxon>
    </lineage>
</organism>
<dbReference type="Proteomes" id="UP000248790">
    <property type="component" value="Unassembled WGS sequence"/>
</dbReference>
<comment type="caution">
    <text evidence="3">The sequence shown here is derived from an EMBL/GenBank/DDBJ whole genome shotgun (WGS) entry which is preliminary data.</text>
</comment>
<dbReference type="Gene3D" id="3.60.40.10">
    <property type="entry name" value="PPM-type phosphatase domain"/>
    <property type="match status" value="1"/>
</dbReference>
<reference evidence="3 4" key="1">
    <citation type="submission" date="2018-06" db="EMBL/GenBank/DDBJ databases">
        <title>Genomic Encyclopedia of Archaeal and Bacterial Type Strains, Phase II (KMG-II): from individual species to whole genera.</title>
        <authorList>
            <person name="Goeker M."/>
        </authorList>
    </citation>
    <scope>NUCLEOTIDE SEQUENCE [LARGE SCALE GENOMIC DNA]</scope>
    <source>
        <strain evidence="3 4">DSM 21851</strain>
    </source>
</reference>
<dbReference type="SUPFAM" id="SSF81606">
    <property type="entry name" value="PP2C-like"/>
    <property type="match status" value="1"/>
</dbReference>
<dbReference type="EMBL" id="QLMC01000002">
    <property type="protein sequence ID" value="RAJ99987.1"/>
    <property type="molecule type" value="Genomic_DNA"/>
</dbReference>
<proteinExistence type="predicted"/>
<dbReference type="GO" id="GO:0004722">
    <property type="term" value="F:protein serine/threonine phosphatase activity"/>
    <property type="evidence" value="ECO:0007669"/>
    <property type="project" value="InterPro"/>
</dbReference>
<keyword evidence="4" id="KW-1185">Reference proteome</keyword>
<dbReference type="PANTHER" id="PTHR47992">
    <property type="entry name" value="PROTEIN PHOSPHATASE"/>
    <property type="match status" value="1"/>
</dbReference>